<keyword evidence="3" id="KW-1185">Reference proteome</keyword>
<feature type="chain" id="PRO_5042965566" evidence="1">
    <location>
        <begin position="22"/>
        <end position="69"/>
    </location>
</feature>
<organism evidence="2 3">
    <name type="scientific">Crotalaria pallida</name>
    <name type="common">Smooth rattlebox</name>
    <name type="synonym">Crotalaria striata</name>
    <dbReference type="NCBI Taxonomy" id="3830"/>
    <lineage>
        <taxon>Eukaryota</taxon>
        <taxon>Viridiplantae</taxon>
        <taxon>Streptophyta</taxon>
        <taxon>Embryophyta</taxon>
        <taxon>Tracheophyta</taxon>
        <taxon>Spermatophyta</taxon>
        <taxon>Magnoliopsida</taxon>
        <taxon>eudicotyledons</taxon>
        <taxon>Gunneridae</taxon>
        <taxon>Pentapetalae</taxon>
        <taxon>rosids</taxon>
        <taxon>fabids</taxon>
        <taxon>Fabales</taxon>
        <taxon>Fabaceae</taxon>
        <taxon>Papilionoideae</taxon>
        <taxon>50 kb inversion clade</taxon>
        <taxon>genistoids sensu lato</taxon>
        <taxon>core genistoids</taxon>
        <taxon>Crotalarieae</taxon>
        <taxon>Crotalaria</taxon>
    </lineage>
</organism>
<evidence type="ECO:0000256" key="1">
    <source>
        <dbReference type="SAM" id="SignalP"/>
    </source>
</evidence>
<name>A0AAN9I2J8_CROPI</name>
<dbReference type="EMBL" id="JAYWIO010000005">
    <property type="protein sequence ID" value="KAK7261355.1"/>
    <property type="molecule type" value="Genomic_DNA"/>
</dbReference>
<accession>A0AAN9I2J8</accession>
<evidence type="ECO:0000313" key="3">
    <source>
        <dbReference type="Proteomes" id="UP001372338"/>
    </source>
</evidence>
<dbReference type="Proteomes" id="UP001372338">
    <property type="component" value="Unassembled WGS sequence"/>
</dbReference>
<dbReference type="PANTHER" id="PTHR36063">
    <property type="entry name" value="ARABIDOPSIS THALIANA GENOMIC DNA, CHROMOSOME 5, P1 CLONE:MOK16"/>
    <property type="match status" value="1"/>
</dbReference>
<dbReference type="PANTHER" id="PTHR36063:SF1">
    <property type="entry name" value="ARABIDOPSIS THALIANA GENOMIC DNA, CHROMOSOME 5, P1 CLONE:MOK16"/>
    <property type="match status" value="1"/>
</dbReference>
<dbReference type="AlphaFoldDB" id="A0AAN9I2J8"/>
<comment type="caution">
    <text evidence="2">The sequence shown here is derived from an EMBL/GenBank/DDBJ whole genome shotgun (WGS) entry which is preliminary data.</text>
</comment>
<protein>
    <submittedName>
        <fullName evidence="2">Uncharacterized protein</fullName>
    </submittedName>
</protein>
<gene>
    <name evidence="2" type="ORF">RIF29_27664</name>
</gene>
<evidence type="ECO:0000313" key="2">
    <source>
        <dbReference type="EMBL" id="KAK7261355.1"/>
    </source>
</evidence>
<sequence>MSTNLSTCPLFILNLLFLTLRLKMKPGMEVAPSLLDFNRKPSNNIPKLETIMEDKDEEYDDEEDGLANL</sequence>
<reference evidence="2 3" key="1">
    <citation type="submission" date="2024-01" db="EMBL/GenBank/DDBJ databases">
        <title>The genomes of 5 underutilized Papilionoideae crops provide insights into root nodulation and disease resistanc.</title>
        <authorList>
            <person name="Yuan L."/>
        </authorList>
    </citation>
    <scope>NUCLEOTIDE SEQUENCE [LARGE SCALE GENOMIC DNA]</scope>
    <source>
        <strain evidence="2">ZHUSHIDOU_FW_LH</strain>
        <tissue evidence="2">Leaf</tissue>
    </source>
</reference>
<proteinExistence type="predicted"/>
<feature type="signal peptide" evidence="1">
    <location>
        <begin position="1"/>
        <end position="21"/>
    </location>
</feature>
<keyword evidence="1" id="KW-0732">Signal</keyword>